<feature type="compositionally biased region" description="Basic and acidic residues" evidence="1">
    <location>
        <begin position="1966"/>
        <end position="1976"/>
    </location>
</feature>
<feature type="compositionally biased region" description="Basic and acidic residues" evidence="1">
    <location>
        <begin position="1183"/>
        <end position="1197"/>
    </location>
</feature>
<feature type="region of interest" description="Disordered" evidence="1">
    <location>
        <begin position="2923"/>
        <end position="2958"/>
    </location>
</feature>
<feature type="compositionally biased region" description="Low complexity" evidence="1">
    <location>
        <begin position="619"/>
        <end position="628"/>
    </location>
</feature>
<dbReference type="EMBL" id="MIGC01004515">
    <property type="protein sequence ID" value="PHJ17975.1"/>
    <property type="molecule type" value="Genomic_DNA"/>
</dbReference>
<dbReference type="Gene3D" id="1.10.8.270">
    <property type="entry name" value="putative rabgap domain of human tbc1 domain family member 14 like domains"/>
    <property type="match status" value="1"/>
</dbReference>
<feature type="compositionally biased region" description="Basic and acidic residues" evidence="1">
    <location>
        <begin position="1811"/>
        <end position="1822"/>
    </location>
</feature>
<gene>
    <name evidence="3" type="ORF">CSUI_008203</name>
</gene>
<feature type="compositionally biased region" description="Basic and acidic residues" evidence="1">
    <location>
        <begin position="233"/>
        <end position="251"/>
    </location>
</feature>
<dbReference type="SUPFAM" id="SSF47923">
    <property type="entry name" value="Ypt/Rab-GAP domain of gyp1p"/>
    <property type="match status" value="2"/>
</dbReference>
<feature type="compositionally biased region" description="Polar residues" evidence="1">
    <location>
        <begin position="1883"/>
        <end position="1894"/>
    </location>
</feature>
<feature type="region of interest" description="Disordered" evidence="1">
    <location>
        <begin position="2574"/>
        <end position="2596"/>
    </location>
</feature>
<feature type="compositionally biased region" description="Basic and acidic residues" evidence="1">
    <location>
        <begin position="2045"/>
        <end position="2063"/>
    </location>
</feature>
<feature type="compositionally biased region" description="Basic and acidic residues" evidence="1">
    <location>
        <begin position="1142"/>
        <end position="1162"/>
    </location>
</feature>
<feature type="compositionally biased region" description="Basic residues" evidence="1">
    <location>
        <begin position="1067"/>
        <end position="1082"/>
    </location>
</feature>
<feature type="region of interest" description="Disordered" evidence="1">
    <location>
        <begin position="2099"/>
        <end position="2152"/>
    </location>
</feature>
<feature type="compositionally biased region" description="Polar residues" evidence="1">
    <location>
        <begin position="317"/>
        <end position="333"/>
    </location>
</feature>
<feature type="domain" description="Rab-GAP TBC" evidence="2">
    <location>
        <begin position="488"/>
        <end position="887"/>
    </location>
</feature>
<feature type="compositionally biased region" description="Gly residues" evidence="1">
    <location>
        <begin position="142"/>
        <end position="153"/>
    </location>
</feature>
<dbReference type="VEuPathDB" id="ToxoDB:CSUI_008203"/>
<feature type="region of interest" description="Disordered" evidence="1">
    <location>
        <begin position="1724"/>
        <end position="1761"/>
    </location>
</feature>
<dbReference type="PROSITE" id="PS50086">
    <property type="entry name" value="TBC_RABGAP"/>
    <property type="match status" value="1"/>
</dbReference>
<reference evidence="3 4" key="1">
    <citation type="journal article" date="2017" name="Int. J. Parasitol.">
        <title>The genome of the protozoan parasite Cystoisospora suis and a reverse vaccinology approach to identify vaccine candidates.</title>
        <authorList>
            <person name="Palmieri N."/>
            <person name="Shrestha A."/>
            <person name="Ruttkowski B."/>
            <person name="Beck T."/>
            <person name="Vogl C."/>
            <person name="Tomley F."/>
            <person name="Blake D.P."/>
            <person name="Joachim A."/>
        </authorList>
    </citation>
    <scope>NUCLEOTIDE SEQUENCE [LARGE SCALE GENOMIC DNA]</scope>
    <source>
        <strain evidence="3 4">Wien I</strain>
    </source>
</reference>
<feature type="compositionally biased region" description="Polar residues" evidence="1">
    <location>
        <begin position="1163"/>
        <end position="1178"/>
    </location>
</feature>
<feature type="region of interest" description="Disordered" evidence="1">
    <location>
        <begin position="1496"/>
        <end position="1637"/>
    </location>
</feature>
<dbReference type="RefSeq" id="XP_067919687.1">
    <property type="nucleotide sequence ID" value="XM_068068339.1"/>
</dbReference>
<evidence type="ECO:0000259" key="2">
    <source>
        <dbReference type="PROSITE" id="PS50086"/>
    </source>
</evidence>
<feature type="compositionally biased region" description="Low complexity" evidence="1">
    <location>
        <begin position="1616"/>
        <end position="1637"/>
    </location>
</feature>
<feature type="compositionally biased region" description="Basic and acidic residues" evidence="1">
    <location>
        <begin position="1830"/>
        <end position="1857"/>
    </location>
</feature>
<sequence length="2958" mass="319219">MSFLWSSNPLISFTSLGGSSSAKEEPTPPEDATVEQSCFSPVADHESSSSSAPQWRELHEVSVGSAAKSTSHSSDRGVISSSLEQLHSLPSPRSPRREDEYGHSPRASASRAVSYDEGGDTRTSLLSEESQTYGLVHHSLSGRGGKGSGCRRGPGGDDVRPSSLWHEESEERRRLQCGQYDSSWGIGESQGMSSSRGVPCAEDKASPSPPVSRKTLVIPGEAHFLSSGSSRSRHVDGGKLSLEERTSRVTAEEVSADQNTSADLESYPSEGSRRTGEVYSSGCSVSNREFIGSEESSYPEDQIERQSGGVDSRSRRSALQPTTQHPGTTTRRFSPSGAAVPVPPRESLLQQRQYSRKQKMQWRQAPPPASSSSELCDVTRTVEEEACSYPPGPSSSASRSPGSFAVRDERGGSDQVHRGEAAQEKARVQGPSPAERAAKRAALLHELFGVNLGSGERGERKWQSMQDRNLVHFMQMHRHTFFRRLRRGVPPSHRWNAWKAVCLPPPELRCKCRPSSSFSFAYSSSALSSSTTTASDLPSSEASGPPPHHSPRLISCVSSPAGGGVGNALTRGFSGKFEGPSHSSTMQSQQLFGGLSSSPPTTTKSSSTNAHGPLPHQPSSSGESLKSSALKRGSCCTGGVGKGDSLSSHQSTTTASSRGRCSYDNGSSCSSSRERRSGRQGDRSSHPHSTRGTDGSGTAGGGGGQGEGEGGVVGCAAVLGGGDCRRVYEREAERRSNFFALIMIDVPRTFPDVEVFDKDAQVLLCRTLNAFANIHPEVGYCQGMNFIAGLLLLVSSFDEFDAFCVFRVLMQRYRLKGFFQEKFPLLRKYMKAFDTVASTQLPELRQHFADEGVLPAVYLHQWFLTLFVTSLPLRSVCVLWDFLLGEGLHGLLELAVALLKVLTRFIIHLRFEEVIKFLKSLKSSGGGCDDFKVGKMLVKQAAKVQLPEPVLMELLTADLAALTREAEEEEAAEAQTRGAVVAAAEAAAALAEREGDGEDGRSNPLVTTLTEDEEDMSENEGISRKKDSRRHHARDRGSHHGSSYSHPTGRHGEKQQQEARKEDGQGQHHRHHHDRQQPHNRKNTSTIHTSHTKAREAGGCRGFLRDRRGTDEEKMNESGHEDHIEKRKLRGSEHDEEGDAVVQDRDAQQEKIGDEQEAKTNKGENSSSALSFWTNPIATLTGRDSRGYEGDQDKDVPRGASVESLHDDRDVSSLTLDVSSWGRSPLGGGGKGTRGEAQGEEEEEMKELKREKKNHHGSGMMPAGIDRADDPRESKGMRSSSSCSPSWSSSSLSRARKNNRTDGKCYVDSLGVCTNSEGAVRVSSHSPTAKGEGRKREEASSFLDNTSPTKLSTSESYHHHDCEVQKTSGVVLGVPHCFRQTMDVHDKNKTAASAASYHRQVVDNVDDTSPTSSQAPVSQEGLALRGVGVFLNSPSSESSLLNVAPELSHPVRSRRSLGDSGEDDVVLSSSSNLHRCEGENLLHPEHVAEELDTPPLLLSPLEGTSGFESIRGDGCTQPQQTTANHVIPPQSLTPGESSSGSPLEEAKDDGEEVEGDDEEGHSSSSSSHMPRSSRRASSCSRSFRSLSPGGGASLHGLGPGVTSFEGGRSRESSTASRRQGCQGPSSSSSASSPSSSCVTCHVSEAVTSGCLDVPIPDLGSVSRDVRSKSDTRVLHPHGEDEGLANNEETGTSTGVASPHTSESPRKAGDVECLDILGTSSVLVNEQEPVEHSSGIALSPLVERGEKKGTDEKGGTSKSDCRCDRLRLRQQANYMQQQVASISDHVSGEKVSCSGSCLPSTSDSSSSRSRRHDHELKQRERSSRSSIGDGCTDKGEVLSSHHQDSIDKEHKRNEEPYRETTVIAAEGASRTVSGGDVLPRKDQQGGSPATNTTTNQRRHADDTMKTAEESLISHDEGRDTSGRCRPTGMSVREKRCASDDKEQQEDEGAKPCWRDVKEDEGTLSSFAHDRGDQHEGTRNTNSGVVHEGDSGGEECSADECLEWTQVAPCWHDPHPEFVCDGDEEEREREKAHEKSSRHIPRGIRLLTEENKSCHEEEHQRELPLSEHISSPQTAFCSPSSFFSTGKGSVSEQCSGAVPTHRLSNVSSDHSPSAVFVSHRSRSSGGGKEEGNLPDSPSGSSPSSSSSCCSSSSFSATASLDTTRKCCSEMLPSPSNYSPEIVARRRSSRVSPGASPSLSPGMSASGESSQKSTDQRDSFLPPTASEPSSSPSATNTCLGEDLVSHALSPSSNSDVSSPHQTSLSAPASRKDDEQVVQGSASLSSCSSSSSAFSSSTLCHPETSESQHRASSSSLTSHPRRGSSVSEGSVADALMEPSPVPMVHNAAVQHARSPPLSPYGLATHLSLSSVMSMNGENVQVWRRLKGNEEGEDNMTFIGCERFGSFIQGRKQLCLKTSLRGSDSGISSGGGCASSDRRRSEILSKLEEQKERMSVLCFHRKGEGLRKDLGGCDTVWSREEERRRKERCSFCYREAEQRIVMLDRRSSDHSCCRGRRASSDDLGKERRGKKVFEISGGMARGWFSLKKRDVDMWLARSSSSGSCRHKCAMVRDESSSVEWIENSGGSSLEEENRRDKEKIDDKNDRQLLRIHKKLLKADSSEEDHEALVHSYHSNINSPGGANVSSRRRFSMEEDKRREDDKHEKQRDEEGNGTKRSEREGQNSLDDSSHAVDPSSVPVTSLSLDDELHVNKGLVDRRRIETVKEQENGECEDGKTSEKQGDSSSSLHLSGALYYVEEEGFVGCNLLTEEEKKEAMKAAVFSSLRRRSFLGASCLTSCSPKSPSSASPSSSSSSSVSSPCGGGNRSEVQAREVHLSSTATTTSPLSTLHQSSFPTSGTLANTSERIQSYSSERGEGSEKVLEPKEERRKSRGSSEGTRNREGGGGGRRRSGGGFVGAVLRLFSINKEAASSTVRVSSNSREGDAVRADGDPSAVQSATDSSSS</sequence>
<dbReference type="PANTHER" id="PTHR47219">
    <property type="entry name" value="RAB GTPASE-ACTIVATING PROTEIN 1-LIKE"/>
    <property type="match status" value="1"/>
</dbReference>
<feature type="region of interest" description="Disordered" evidence="1">
    <location>
        <begin position="2020"/>
        <end position="2069"/>
    </location>
</feature>
<feature type="compositionally biased region" description="Low complexity" evidence="1">
    <location>
        <begin position="2277"/>
        <end position="2293"/>
    </location>
</feature>
<feature type="compositionally biased region" description="Basic and acidic residues" evidence="1">
    <location>
        <begin position="154"/>
        <end position="174"/>
    </location>
</feature>
<feature type="region of interest" description="Disordered" evidence="1">
    <location>
        <begin position="2626"/>
        <end position="2699"/>
    </location>
</feature>
<dbReference type="PANTHER" id="PTHR47219:SF9">
    <property type="entry name" value="GTPASE ACTIVATING PROTEIN AND CENTROSOME-ASSOCIATED, ISOFORM B"/>
    <property type="match status" value="1"/>
</dbReference>
<feature type="compositionally biased region" description="Basic and acidic residues" evidence="1">
    <location>
        <begin position="2935"/>
        <end position="2944"/>
    </location>
</feature>
<feature type="region of interest" description="Disordered" evidence="1">
    <location>
        <begin position="1650"/>
        <end position="1707"/>
    </location>
</feature>
<organism evidence="3 4">
    <name type="scientific">Cystoisospora suis</name>
    <dbReference type="NCBI Taxonomy" id="483139"/>
    <lineage>
        <taxon>Eukaryota</taxon>
        <taxon>Sar</taxon>
        <taxon>Alveolata</taxon>
        <taxon>Apicomplexa</taxon>
        <taxon>Conoidasida</taxon>
        <taxon>Coccidia</taxon>
        <taxon>Eucoccidiorida</taxon>
        <taxon>Eimeriorina</taxon>
        <taxon>Sarcocystidae</taxon>
        <taxon>Cystoisospora</taxon>
    </lineage>
</organism>
<feature type="compositionally biased region" description="Basic and acidic residues" evidence="1">
    <location>
        <begin position="1930"/>
        <end position="1959"/>
    </location>
</feature>
<dbReference type="InterPro" id="IPR050302">
    <property type="entry name" value="Rab_GAP_TBC_domain"/>
</dbReference>
<feature type="compositionally biased region" description="Basic and acidic residues" evidence="1">
    <location>
        <begin position="991"/>
        <end position="1001"/>
    </location>
</feature>
<feature type="region of interest" description="Disordered" evidence="1">
    <location>
        <begin position="1778"/>
        <end position="1994"/>
    </location>
</feature>
<dbReference type="Proteomes" id="UP000221165">
    <property type="component" value="Unassembled WGS sequence"/>
</dbReference>
<feature type="compositionally biased region" description="Gly residues" evidence="1">
    <location>
        <begin position="1588"/>
        <end position="1599"/>
    </location>
</feature>
<name>A0A2C6KN89_9APIC</name>
<protein>
    <submittedName>
        <fullName evidence="3">Tbc domain-containing protein</fullName>
    </submittedName>
</protein>
<feature type="compositionally biased region" description="Low complexity" evidence="1">
    <location>
        <begin position="2947"/>
        <end position="2958"/>
    </location>
</feature>
<feature type="compositionally biased region" description="Polar residues" evidence="1">
    <location>
        <begin position="2306"/>
        <end position="2324"/>
    </location>
</feature>
<feature type="compositionally biased region" description="Basic and acidic residues" evidence="1">
    <location>
        <begin position="2714"/>
        <end position="2736"/>
    </location>
</feature>
<feature type="region of interest" description="Disordered" evidence="1">
    <location>
        <begin position="531"/>
        <end position="706"/>
    </location>
</feature>
<dbReference type="OrthoDB" id="294251at2759"/>
<dbReference type="GeneID" id="94431550"/>
<feature type="compositionally biased region" description="Polar residues" evidence="1">
    <location>
        <begin position="2627"/>
        <end position="2640"/>
    </location>
</feature>
<feature type="compositionally biased region" description="Polar residues" evidence="1">
    <location>
        <begin position="2192"/>
        <end position="2210"/>
    </location>
</feature>
<feature type="compositionally biased region" description="Low complexity" evidence="1">
    <location>
        <begin position="1277"/>
        <end position="1293"/>
    </location>
</feature>
<feature type="compositionally biased region" description="Basic and acidic residues" evidence="1">
    <location>
        <begin position="1093"/>
        <end position="1133"/>
    </location>
</feature>
<feature type="compositionally biased region" description="Basic residues" evidence="1">
    <location>
        <begin position="1026"/>
        <end position="1039"/>
    </location>
</feature>
<feature type="compositionally biased region" description="Low complexity" evidence="1">
    <location>
        <begin position="1532"/>
        <end position="1543"/>
    </location>
</feature>
<dbReference type="Gene3D" id="1.10.472.80">
    <property type="entry name" value="Ypt/Rab-GAP domain of gyp1p, domain 3"/>
    <property type="match status" value="1"/>
</dbReference>
<dbReference type="SMART" id="SM00164">
    <property type="entry name" value="TBC"/>
    <property type="match status" value="1"/>
</dbReference>
<feature type="compositionally biased region" description="Basic and acidic residues" evidence="1">
    <location>
        <begin position="2026"/>
        <end position="2035"/>
    </location>
</feature>
<evidence type="ECO:0000313" key="4">
    <source>
        <dbReference type="Proteomes" id="UP000221165"/>
    </source>
</evidence>
<dbReference type="GO" id="GO:0031267">
    <property type="term" value="F:small GTPase binding"/>
    <property type="evidence" value="ECO:0007669"/>
    <property type="project" value="TreeGrafter"/>
</dbReference>
<feature type="compositionally biased region" description="Basic and acidic residues" evidence="1">
    <location>
        <begin position="672"/>
        <end position="685"/>
    </location>
</feature>
<feature type="compositionally biased region" description="Basic and acidic residues" evidence="1">
    <location>
        <begin position="406"/>
        <end position="427"/>
    </location>
</feature>
<dbReference type="Pfam" id="PF00566">
    <property type="entry name" value="RabGAP-TBC"/>
    <property type="match status" value="1"/>
</dbReference>
<feature type="compositionally biased region" description="Low complexity" evidence="1">
    <location>
        <begin position="2219"/>
        <end position="2232"/>
    </location>
</feature>
<feature type="compositionally biased region" description="Polar residues" evidence="1">
    <location>
        <begin position="1342"/>
        <end position="1354"/>
    </location>
</feature>
<feature type="compositionally biased region" description="Acidic residues" evidence="1">
    <location>
        <begin position="1546"/>
        <end position="1559"/>
    </location>
</feature>
<evidence type="ECO:0000256" key="1">
    <source>
        <dbReference type="SAM" id="MobiDB-lite"/>
    </source>
</evidence>
<feature type="compositionally biased region" description="Low complexity" evidence="1">
    <location>
        <begin position="394"/>
        <end position="403"/>
    </location>
</feature>
<dbReference type="InterPro" id="IPR000195">
    <property type="entry name" value="Rab-GAP-TBC_dom"/>
</dbReference>
<feature type="compositionally biased region" description="Gly residues" evidence="1">
    <location>
        <begin position="694"/>
        <end position="706"/>
    </location>
</feature>
<feature type="region of interest" description="Disordered" evidence="1">
    <location>
        <begin position="1"/>
        <end position="122"/>
    </location>
</feature>
<feature type="region of interest" description="Disordered" evidence="1">
    <location>
        <begin position="2714"/>
        <end position="2741"/>
    </location>
</feature>
<comment type="caution">
    <text evidence="3">The sequence shown here is derived from an EMBL/GenBank/DDBJ whole genome shotgun (WGS) entry which is preliminary data.</text>
</comment>
<feature type="compositionally biased region" description="Polar residues" evidence="1">
    <location>
        <begin position="1"/>
        <end position="21"/>
    </location>
</feature>
<feature type="compositionally biased region" description="Low complexity" evidence="1">
    <location>
        <begin position="1562"/>
        <end position="1587"/>
    </location>
</feature>
<feature type="compositionally biased region" description="Polar residues" evidence="1">
    <location>
        <begin position="2844"/>
        <end position="2866"/>
    </location>
</feature>
<feature type="compositionally biased region" description="Basic and acidic residues" evidence="1">
    <location>
        <begin position="1266"/>
        <end position="1276"/>
    </location>
</feature>
<feature type="compositionally biased region" description="Polar residues" evidence="1">
    <location>
        <begin position="2923"/>
        <end position="2934"/>
    </location>
</feature>
<feature type="compositionally biased region" description="Low complexity" evidence="1">
    <location>
        <begin position="1791"/>
        <end position="1806"/>
    </location>
</feature>
<feature type="compositionally biased region" description="Basic and acidic residues" evidence="1">
    <location>
        <begin position="2867"/>
        <end position="2883"/>
    </location>
</feature>
<feature type="compositionally biased region" description="Polar residues" evidence="1">
    <location>
        <begin position="1686"/>
        <end position="1701"/>
    </location>
</feature>
<evidence type="ECO:0000313" key="3">
    <source>
        <dbReference type="EMBL" id="PHJ17975.1"/>
    </source>
</evidence>
<feature type="compositionally biased region" description="Polar residues" evidence="1">
    <location>
        <begin position="645"/>
        <end position="659"/>
    </location>
</feature>
<feature type="compositionally biased region" description="Polar residues" evidence="1">
    <location>
        <begin position="1212"/>
        <end position="1222"/>
    </location>
</feature>
<feature type="region of interest" description="Disordered" evidence="1">
    <location>
        <begin position="2791"/>
        <end position="2908"/>
    </location>
</feature>
<feature type="compositionally biased region" description="Polar residues" evidence="1">
    <location>
        <begin position="2100"/>
        <end position="2109"/>
    </location>
</feature>
<accession>A0A2C6KN89</accession>
<feature type="region of interest" description="Disordered" evidence="1">
    <location>
        <begin position="1441"/>
        <end position="1471"/>
    </location>
</feature>
<feature type="compositionally biased region" description="Low complexity" evidence="1">
    <location>
        <begin position="587"/>
        <end position="608"/>
    </location>
</feature>
<feature type="compositionally biased region" description="Basic and acidic residues" evidence="1">
    <location>
        <begin position="1050"/>
        <end position="1066"/>
    </location>
</feature>
<feature type="compositionally biased region" description="Low complexity" evidence="1">
    <location>
        <begin position="2830"/>
        <end position="2843"/>
    </location>
</feature>
<keyword evidence="4" id="KW-1185">Reference proteome</keyword>
<feature type="compositionally biased region" description="Basic and acidic residues" evidence="1">
    <location>
        <begin position="2586"/>
        <end position="2596"/>
    </location>
</feature>
<feature type="compositionally biased region" description="Low complexity" evidence="1">
    <location>
        <begin position="2134"/>
        <end position="2152"/>
    </location>
</feature>
<feature type="region of interest" description="Disordered" evidence="1">
    <location>
        <begin position="2166"/>
        <end position="2326"/>
    </location>
</feature>
<feature type="compositionally biased region" description="Low complexity" evidence="1">
    <location>
        <begin position="531"/>
        <end position="540"/>
    </location>
</feature>
<proteinExistence type="predicted"/>
<feature type="compositionally biased region" description="Basic and acidic residues" evidence="1">
    <location>
        <begin position="1663"/>
        <end position="1680"/>
    </location>
</feature>
<feature type="region of interest" description="Disordered" evidence="1">
    <location>
        <begin position="988"/>
        <end position="1304"/>
    </location>
</feature>
<feature type="compositionally biased region" description="Low complexity" evidence="1">
    <location>
        <begin position="2246"/>
        <end position="2255"/>
    </location>
</feature>
<feature type="compositionally biased region" description="Basic and acidic residues" evidence="1">
    <location>
        <begin position="2645"/>
        <end position="2676"/>
    </location>
</feature>
<feature type="region of interest" description="Disordered" evidence="1">
    <location>
        <begin position="137"/>
        <end position="437"/>
    </location>
</feature>
<feature type="compositionally biased region" description="Low complexity" evidence="1">
    <location>
        <begin position="2792"/>
        <end position="2814"/>
    </location>
</feature>
<dbReference type="InterPro" id="IPR035969">
    <property type="entry name" value="Rab-GAP_TBC_sf"/>
</dbReference>
<feature type="region of interest" description="Disordered" evidence="1">
    <location>
        <begin position="1319"/>
        <end position="1354"/>
    </location>
</feature>
<feature type="compositionally biased region" description="Basic and acidic residues" evidence="1">
    <location>
        <begin position="1742"/>
        <end position="1761"/>
    </location>
</feature>
<dbReference type="GO" id="GO:0005096">
    <property type="term" value="F:GTPase activator activity"/>
    <property type="evidence" value="ECO:0007669"/>
    <property type="project" value="TreeGrafter"/>
</dbReference>
<feature type="compositionally biased region" description="Basic and acidic residues" evidence="1">
    <location>
        <begin position="1897"/>
        <end position="1921"/>
    </location>
</feature>